<feature type="domain" description="RapZ-like N-terminal" evidence="6">
    <location>
        <begin position="9"/>
        <end position="168"/>
    </location>
</feature>
<dbReference type="Gene3D" id="3.40.50.300">
    <property type="entry name" value="P-loop containing nucleotide triphosphate hydrolases"/>
    <property type="match status" value="1"/>
</dbReference>
<dbReference type="NCBIfam" id="NF003828">
    <property type="entry name" value="PRK05416.1"/>
    <property type="match status" value="1"/>
</dbReference>
<evidence type="ECO:0000256" key="5">
    <source>
        <dbReference type="SAM" id="MobiDB-lite"/>
    </source>
</evidence>
<evidence type="ECO:0000259" key="6">
    <source>
        <dbReference type="Pfam" id="PF03668"/>
    </source>
</evidence>
<proteinExistence type="inferred from homology"/>
<evidence type="ECO:0000256" key="3">
    <source>
        <dbReference type="ARBA" id="ARBA00023134"/>
    </source>
</evidence>
<evidence type="ECO:0000259" key="7">
    <source>
        <dbReference type="Pfam" id="PF22740"/>
    </source>
</evidence>
<dbReference type="HAMAP" id="MF_00636">
    <property type="entry name" value="RapZ_like"/>
    <property type="match status" value="1"/>
</dbReference>
<name>A0A1M5RC05_9BURK</name>
<dbReference type="AlphaFoldDB" id="A0A1M5RC05"/>
<evidence type="ECO:0000313" key="9">
    <source>
        <dbReference type="Proteomes" id="UP000184226"/>
    </source>
</evidence>
<keyword evidence="2 4" id="KW-0067">ATP-binding</keyword>
<dbReference type="Proteomes" id="UP000184226">
    <property type="component" value="Unassembled WGS sequence"/>
</dbReference>
<dbReference type="InterPro" id="IPR053930">
    <property type="entry name" value="RapZ-like_N"/>
</dbReference>
<accession>A0A1M5RC05</accession>
<dbReference type="PANTHER" id="PTHR30448:SF0">
    <property type="entry name" value="RNASE ADAPTER PROTEIN RAPZ"/>
    <property type="match status" value="1"/>
</dbReference>
<dbReference type="InterPro" id="IPR053931">
    <property type="entry name" value="RapZ_C"/>
</dbReference>
<protein>
    <submittedName>
        <fullName evidence="8">UPF0042 nucleotide-binding protein</fullName>
    </submittedName>
</protein>
<reference evidence="8 9" key="1">
    <citation type="submission" date="2016-11" db="EMBL/GenBank/DDBJ databases">
        <authorList>
            <person name="Jaros S."/>
            <person name="Januszkiewicz K."/>
            <person name="Wedrychowicz H."/>
        </authorList>
    </citation>
    <scope>NUCLEOTIDE SEQUENCE [LARGE SCALE GENOMIC DNA]</scope>
    <source>
        <strain evidence="8 9">CGMCC 1.10190</strain>
    </source>
</reference>
<dbReference type="SUPFAM" id="SSF52540">
    <property type="entry name" value="P-loop containing nucleoside triphosphate hydrolases"/>
    <property type="match status" value="1"/>
</dbReference>
<evidence type="ECO:0000256" key="2">
    <source>
        <dbReference type="ARBA" id="ARBA00022840"/>
    </source>
</evidence>
<keyword evidence="1 4" id="KW-0547">Nucleotide-binding</keyword>
<feature type="domain" description="RapZ C-terminal" evidence="7">
    <location>
        <begin position="174"/>
        <end position="289"/>
    </location>
</feature>
<dbReference type="InterPro" id="IPR027417">
    <property type="entry name" value="P-loop_NTPase"/>
</dbReference>
<keyword evidence="3 4" id="KW-0342">GTP-binding</keyword>
<sequence length="297" mass="33484">MENPIVMLNIVLITGISGSGKSVALRLLEDAGYTCVDNLPVRFLHEFIASTRESGLERVAVAIDVRSPGELAELPDVITSLRAMGTPFRVIFLDANDHTLQQRYSESRRRHPLTDRLQKGGKSPSLQECIDTERELLAPLREQEHVIDTSDLTPGQLRAWVRDLVQADRAPVVLTFESFAYKRGVPGDADLVFDVRCLPNPHYDRALRPLTGRDEPVAKWLAQFGSVETMIEDIAGFIRRWLPLYMQDTRNYLTVAIGCTGGKHRSVYVTEQLARRFADHSPLLIRHRNQPPPPDMP</sequence>
<evidence type="ECO:0000256" key="1">
    <source>
        <dbReference type="ARBA" id="ARBA00022741"/>
    </source>
</evidence>
<evidence type="ECO:0000256" key="4">
    <source>
        <dbReference type="HAMAP-Rule" id="MF_00636"/>
    </source>
</evidence>
<keyword evidence="9" id="KW-1185">Reference proteome</keyword>
<dbReference type="EMBL" id="FQXE01000002">
    <property type="protein sequence ID" value="SHH23845.1"/>
    <property type="molecule type" value="Genomic_DNA"/>
</dbReference>
<dbReference type="InterPro" id="IPR005337">
    <property type="entry name" value="RapZ-like"/>
</dbReference>
<dbReference type="PIRSF" id="PIRSF005052">
    <property type="entry name" value="P-loopkin"/>
    <property type="match status" value="1"/>
</dbReference>
<feature type="binding site" evidence="4">
    <location>
        <begin position="15"/>
        <end position="22"/>
    </location>
    <ligand>
        <name>ATP</name>
        <dbReference type="ChEBI" id="CHEBI:30616"/>
    </ligand>
</feature>
<dbReference type="GO" id="GO:0005525">
    <property type="term" value="F:GTP binding"/>
    <property type="evidence" value="ECO:0007669"/>
    <property type="project" value="UniProtKB-UniRule"/>
</dbReference>
<dbReference type="Pfam" id="PF03668">
    <property type="entry name" value="RapZ-like_N"/>
    <property type="match status" value="1"/>
</dbReference>
<dbReference type="Pfam" id="PF22740">
    <property type="entry name" value="PapZ_C"/>
    <property type="match status" value="1"/>
</dbReference>
<organism evidence="8 9">
    <name type="scientific">Pollutimonas bauzanensis</name>
    <dbReference type="NCBI Taxonomy" id="658167"/>
    <lineage>
        <taxon>Bacteria</taxon>
        <taxon>Pseudomonadati</taxon>
        <taxon>Pseudomonadota</taxon>
        <taxon>Betaproteobacteria</taxon>
        <taxon>Burkholderiales</taxon>
        <taxon>Alcaligenaceae</taxon>
        <taxon>Pollutimonas</taxon>
    </lineage>
</organism>
<dbReference type="STRING" id="658167.SAMN04488135_102532"/>
<dbReference type="GO" id="GO:0005524">
    <property type="term" value="F:ATP binding"/>
    <property type="evidence" value="ECO:0007669"/>
    <property type="project" value="UniProtKB-UniRule"/>
</dbReference>
<evidence type="ECO:0000313" key="8">
    <source>
        <dbReference type="EMBL" id="SHH23845.1"/>
    </source>
</evidence>
<dbReference type="PANTHER" id="PTHR30448">
    <property type="entry name" value="RNASE ADAPTER PROTEIN RAPZ"/>
    <property type="match status" value="1"/>
</dbReference>
<feature type="binding site" evidence="4">
    <location>
        <begin position="64"/>
        <end position="67"/>
    </location>
    <ligand>
        <name>GTP</name>
        <dbReference type="ChEBI" id="CHEBI:37565"/>
    </ligand>
</feature>
<gene>
    <name evidence="8" type="ORF">SAMN04488135_102532</name>
</gene>
<feature type="region of interest" description="Disordered" evidence="5">
    <location>
        <begin position="103"/>
        <end position="125"/>
    </location>
</feature>